<dbReference type="HOGENOM" id="CLU_069313_1_1_0"/>
<comment type="function">
    <text evidence="1 7">Assembles around the rod to form the L-ring and probably protects the motor/basal body from shearing forces during rotation.</text>
</comment>
<dbReference type="GO" id="GO:0009427">
    <property type="term" value="C:bacterial-type flagellum basal body, distal rod, L ring"/>
    <property type="evidence" value="ECO:0007669"/>
    <property type="project" value="InterPro"/>
</dbReference>
<accession>Q0EYE6</accession>
<keyword evidence="7" id="KW-0449">Lipoprotein</keyword>
<dbReference type="GO" id="GO:0009279">
    <property type="term" value="C:cell outer membrane"/>
    <property type="evidence" value="ECO:0007669"/>
    <property type="project" value="UniProtKB-SubCell"/>
</dbReference>
<evidence type="ECO:0000256" key="7">
    <source>
        <dbReference type="HAMAP-Rule" id="MF_00415"/>
    </source>
</evidence>
<organism evidence="8 9">
    <name type="scientific">Mariprofundus ferrooxydans PV-1</name>
    <dbReference type="NCBI Taxonomy" id="314345"/>
    <lineage>
        <taxon>Bacteria</taxon>
        <taxon>Pseudomonadati</taxon>
        <taxon>Pseudomonadota</taxon>
        <taxon>Candidatius Mariprofundia</taxon>
        <taxon>Mariprofundales</taxon>
        <taxon>Mariprofundaceae</taxon>
        <taxon>Mariprofundus</taxon>
    </lineage>
</organism>
<dbReference type="EMBL" id="AATS01000010">
    <property type="protein sequence ID" value="EAU54246.1"/>
    <property type="molecule type" value="Genomic_DNA"/>
</dbReference>
<name>Q0EYE6_9PROT</name>
<evidence type="ECO:0000256" key="2">
    <source>
        <dbReference type="ARBA" id="ARBA00006929"/>
    </source>
</evidence>
<comment type="caution">
    <text evidence="8">The sequence shown here is derived from an EMBL/GenBank/DDBJ whole genome shotgun (WGS) entry which is preliminary data.</text>
</comment>
<dbReference type="InParanoid" id="Q0EYE6"/>
<dbReference type="GO" id="GO:0003774">
    <property type="term" value="F:cytoskeletal motor activity"/>
    <property type="evidence" value="ECO:0007669"/>
    <property type="project" value="InterPro"/>
</dbReference>
<keyword evidence="6 7" id="KW-0998">Cell outer membrane</keyword>
<dbReference type="Proteomes" id="UP000005297">
    <property type="component" value="Unassembled WGS sequence"/>
</dbReference>
<keyword evidence="5 7" id="KW-0975">Bacterial flagellum</keyword>
<dbReference type="PANTHER" id="PTHR34933:SF1">
    <property type="entry name" value="FLAGELLAR L-RING PROTEIN"/>
    <property type="match status" value="1"/>
</dbReference>
<evidence type="ECO:0000256" key="6">
    <source>
        <dbReference type="ARBA" id="ARBA00023237"/>
    </source>
</evidence>
<dbReference type="Pfam" id="PF02107">
    <property type="entry name" value="FlgH"/>
    <property type="match status" value="1"/>
</dbReference>
<evidence type="ECO:0000313" key="8">
    <source>
        <dbReference type="EMBL" id="EAU54246.1"/>
    </source>
</evidence>
<sequence>MNIRTAICLLCIAPVILGGCMPRVDKVADAQQKQVVNQALATPSEDTSSSGSLWAGGGAGLISDSKASRVGDLVTVLVSESASATRSLGSKQSKKSARDTGLTANIKYGGALGNADVNPSGSIGMTNSKSFDGSGSTNSSDTLTASVTSVVTTVYPNGNMRIIGKRQLVINHEPQEITFSGVIRPVDIAPDNTITSAKVAQADISYGGTGSLADTAHEGWLSKTLDNIWPF</sequence>
<dbReference type="OrthoDB" id="9789227at2"/>
<comment type="similarity">
    <text evidence="2 7">Belongs to the FlgH family.</text>
</comment>
<comment type="subunit">
    <text evidence="7">The basal body constitutes a major portion of the flagellar organelle and consists of four rings (L,P,S, and M) mounted on a central rod.</text>
</comment>
<dbReference type="PRINTS" id="PR01008">
    <property type="entry name" value="FLGLRINGFLGH"/>
</dbReference>
<evidence type="ECO:0000313" key="9">
    <source>
        <dbReference type="Proteomes" id="UP000005297"/>
    </source>
</evidence>
<comment type="subcellular location">
    <subcellularLocation>
        <location evidence="7">Cell outer membrane</location>
        <topology evidence="7">Lipid-anchor</topology>
    </subcellularLocation>
    <subcellularLocation>
        <location evidence="7">Bacterial flagellum basal body</location>
    </subcellularLocation>
</comment>
<evidence type="ECO:0000256" key="5">
    <source>
        <dbReference type="ARBA" id="ARBA00023143"/>
    </source>
</evidence>
<proteinExistence type="inferred from homology"/>
<dbReference type="STRING" id="314344.AL013_06155"/>
<dbReference type="RefSeq" id="WP_009851449.1">
    <property type="nucleotide sequence ID" value="NZ_DS022295.1"/>
</dbReference>
<dbReference type="InterPro" id="IPR000527">
    <property type="entry name" value="Flag_Lring"/>
</dbReference>
<protein>
    <recommendedName>
        <fullName evidence="7">Flagellar L-ring protein</fullName>
    </recommendedName>
    <alternativeName>
        <fullName evidence="7">Basal body L-ring protein</fullName>
    </alternativeName>
</protein>
<dbReference type="HAMAP" id="MF_00415">
    <property type="entry name" value="FlgH"/>
    <property type="match status" value="1"/>
</dbReference>
<dbReference type="eggNOG" id="COG2063">
    <property type="taxonomic scope" value="Bacteria"/>
</dbReference>
<keyword evidence="4 7" id="KW-0472">Membrane</keyword>
<keyword evidence="9" id="KW-1185">Reference proteome</keyword>
<evidence type="ECO:0000256" key="3">
    <source>
        <dbReference type="ARBA" id="ARBA00022729"/>
    </source>
</evidence>
<keyword evidence="3 7" id="KW-0732">Signal</keyword>
<reference evidence="8 9" key="1">
    <citation type="submission" date="2006-09" db="EMBL/GenBank/DDBJ databases">
        <authorList>
            <person name="Emerson D."/>
            <person name="Ferriera S."/>
            <person name="Johnson J."/>
            <person name="Kravitz S."/>
            <person name="Halpern A."/>
            <person name="Remington K."/>
            <person name="Beeson K."/>
            <person name="Tran B."/>
            <person name="Rogers Y.-H."/>
            <person name="Friedman R."/>
            <person name="Venter J.C."/>
        </authorList>
    </citation>
    <scope>NUCLEOTIDE SEQUENCE [LARGE SCALE GENOMIC DNA]</scope>
    <source>
        <strain evidence="8 9">PV-1</strain>
    </source>
</reference>
<gene>
    <name evidence="7" type="primary">flgH</name>
    <name evidence="8" type="ORF">SPV1_05779</name>
</gene>
<dbReference type="PANTHER" id="PTHR34933">
    <property type="entry name" value="FLAGELLAR L-RING PROTEIN"/>
    <property type="match status" value="1"/>
</dbReference>
<dbReference type="AlphaFoldDB" id="Q0EYE6"/>
<dbReference type="PROSITE" id="PS51257">
    <property type="entry name" value="PROKAR_LIPOPROTEIN"/>
    <property type="match status" value="1"/>
</dbReference>
<evidence type="ECO:0000256" key="4">
    <source>
        <dbReference type="ARBA" id="ARBA00023136"/>
    </source>
</evidence>
<evidence type="ECO:0000256" key="1">
    <source>
        <dbReference type="ARBA" id="ARBA00002591"/>
    </source>
</evidence>
<dbReference type="GO" id="GO:0071973">
    <property type="term" value="P:bacterial-type flagellum-dependent cell motility"/>
    <property type="evidence" value="ECO:0007669"/>
    <property type="project" value="InterPro"/>
</dbReference>
<dbReference type="FunCoup" id="Q0EYE6">
    <property type="interactions" value="81"/>
</dbReference>